<evidence type="ECO:0000259" key="5">
    <source>
        <dbReference type="PROSITE" id="PS51203"/>
    </source>
</evidence>
<evidence type="ECO:0000256" key="1">
    <source>
        <dbReference type="ARBA" id="ARBA00022723"/>
    </source>
</evidence>
<evidence type="ECO:0000313" key="7">
    <source>
        <dbReference type="EMBL" id="KAH3726164.1"/>
    </source>
</evidence>
<dbReference type="OrthoDB" id="10261079at2759"/>
<dbReference type="InterPro" id="IPR007052">
    <property type="entry name" value="CS_dom"/>
</dbReference>
<evidence type="ECO:0000256" key="4">
    <source>
        <dbReference type="SAM" id="MobiDB-lite"/>
    </source>
</evidence>
<proteinExistence type="predicted"/>
<evidence type="ECO:0008006" key="9">
    <source>
        <dbReference type="Google" id="ProtNLM"/>
    </source>
</evidence>
<dbReference type="Gene3D" id="4.10.1130.20">
    <property type="match status" value="2"/>
</dbReference>
<dbReference type="Pfam" id="PF04968">
    <property type="entry name" value="CHORD"/>
    <property type="match status" value="2"/>
</dbReference>
<evidence type="ECO:0000256" key="3">
    <source>
        <dbReference type="ARBA" id="ARBA00022833"/>
    </source>
</evidence>
<dbReference type="PANTHER" id="PTHR46983">
    <property type="entry name" value="CYSTEINE AND HISTIDINE-RICH DOMAIN-CONTAINING PROTEIN 1"/>
    <property type="match status" value="1"/>
</dbReference>
<accession>A0A9D4CK74</accession>
<feature type="compositionally biased region" description="Basic and acidic residues" evidence="4">
    <location>
        <begin position="64"/>
        <end position="77"/>
    </location>
</feature>
<protein>
    <recommendedName>
        <fullName evidence="9">Cysteine and histidine-rich domain-containing protein 1</fullName>
    </recommendedName>
</protein>
<feature type="domain" description="CHORD" evidence="6">
    <location>
        <begin position="159"/>
        <end position="218"/>
    </location>
</feature>
<dbReference type="PANTHER" id="PTHR46983:SF3">
    <property type="entry name" value="CHPADIPLOID STATE MAINTENANCE PROTEIN CHPA"/>
    <property type="match status" value="1"/>
</dbReference>
<dbReference type="SUPFAM" id="SSF49764">
    <property type="entry name" value="HSP20-like chaperones"/>
    <property type="match status" value="1"/>
</dbReference>
<keyword evidence="3" id="KW-0862">Zinc</keyword>
<dbReference type="Gene3D" id="2.60.40.790">
    <property type="match status" value="1"/>
</dbReference>
<reference evidence="7" key="1">
    <citation type="journal article" date="2019" name="bioRxiv">
        <title>The Genome of the Zebra Mussel, Dreissena polymorpha: A Resource for Invasive Species Research.</title>
        <authorList>
            <person name="McCartney M.A."/>
            <person name="Auch B."/>
            <person name="Kono T."/>
            <person name="Mallez S."/>
            <person name="Zhang Y."/>
            <person name="Obille A."/>
            <person name="Becker A."/>
            <person name="Abrahante J.E."/>
            <person name="Garbe J."/>
            <person name="Badalamenti J.P."/>
            <person name="Herman A."/>
            <person name="Mangelson H."/>
            <person name="Liachko I."/>
            <person name="Sullivan S."/>
            <person name="Sone E.D."/>
            <person name="Koren S."/>
            <person name="Silverstein K.A.T."/>
            <person name="Beckman K.B."/>
            <person name="Gohl D.M."/>
        </authorList>
    </citation>
    <scope>NUCLEOTIDE SEQUENCE</scope>
    <source>
        <strain evidence="7">Duluth1</strain>
        <tissue evidence="7">Whole animal</tissue>
    </source>
</reference>
<dbReference type="PROSITE" id="PS51203">
    <property type="entry name" value="CS"/>
    <property type="match status" value="1"/>
</dbReference>
<dbReference type="Pfam" id="PF04969">
    <property type="entry name" value="CS"/>
    <property type="match status" value="1"/>
</dbReference>
<feature type="region of interest" description="Disordered" evidence="4">
    <location>
        <begin position="64"/>
        <end position="87"/>
    </location>
</feature>
<keyword evidence="2" id="KW-0677">Repeat</keyword>
<dbReference type="AlphaFoldDB" id="A0A9D4CK74"/>
<feature type="domain" description="CHORD" evidence="6">
    <location>
        <begin position="6"/>
        <end position="65"/>
    </location>
</feature>
<dbReference type="InterPro" id="IPR008978">
    <property type="entry name" value="HSP20-like_chaperone"/>
</dbReference>
<organism evidence="7 8">
    <name type="scientific">Dreissena polymorpha</name>
    <name type="common">Zebra mussel</name>
    <name type="synonym">Mytilus polymorpha</name>
    <dbReference type="NCBI Taxonomy" id="45954"/>
    <lineage>
        <taxon>Eukaryota</taxon>
        <taxon>Metazoa</taxon>
        <taxon>Spiralia</taxon>
        <taxon>Lophotrochozoa</taxon>
        <taxon>Mollusca</taxon>
        <taxon>Bivalvia</taxon>
        <taxon>Autobranchia</taxon>
        <taxon>Heteroconchia</taxon>
        <taxon>Euheterodonta</taxon>
        <taxon>Imparidentia</taxon>
        <taxon>Neoheterodontei</taxon>
        <taxon>Myida</taxon>
        <taxon>Dreissenoidea</taxon>
        <taxon>Dreissenidae</taxon>
        <taxon>Dreissena</taxon>
    </lineage>
</organism>
<evidence type="ECO:0000313" key="8">
    <source>
        <dbReference type="Proteomes" id="UP000828390"/>
    </source>
</evidence>
<evidence type="ECO:0000259" key="6">
    <source>
        <dbReference type="PROSITE" id="PS51401"/>
    </source>
</evidence>
<dbReference type="Proteomes" id="UP000828390">
    <property type="component" value="Unassembled WGS sequence"/>
</dbReference>
<name>A0A9D4CK74_DREPO</name>
<comment type="caution">
    <text evidence="7">The sequence shown here is derived from an EMBL/GenBank/DDBJ whole genome shotgun (WGS) entry which is preliminary data.</text>
</comment>
<dbReference type="PROSITE" id="PS51401">
    <property type="entry name" value="CHORD"/>
    <property type="match status" value="2"/>
</dbReference>
<dbReference type="GO" id="GO:0046872">
    <property type="term" value="F:metal ion binding"/>
    <property type="evidence" value="ECO:0007669"/>
    <property type="project" value="UniProtKB-KW"/>
</dbReference>
<evidence type="ECO:0000256" key="2">
    <source>
        <dbReference type="ARBA" id="ARBA00022737"/>
    </source>
</evidence>
<gene>
    <name evidence="7" type="ORF">DPMN_052020</name>
</gene>
<keyword evidence="1" id="KW-0479">Metal-binding</keyword>
<keyword evidence="8" id="KW-1185">Reference proteome</keyword>
<feature type="domain" description="CS" evidence="5">
    <location>
        <begin position="229"/>
        <end position="319"/>
    </location>
</feature>
<dbReference type="InterPro" id="IPR007051">
    <property type="entry name" value="CHORD_dom"/>
</dbReference>
<dbReference type="EMBL" id="JAIWYP010000012">
    <property type="protein sequence ID" value="KAH3726164.1"/>
    <property type="molecule type" value="Genomic_DNA"/>
</dbReference>
<dbReference type="InterPro" id="IPR039790">
    <property type="entry name" value="CHRD1"/>
</dbReference>
<sequence>MELLICYNKGCGSKYDPLNNSDDACLYHPGGPVFHDALKGWSCCKKRSTDFTEFLNFPGCTRGAHSDVKPPEPEKPAKPAIDIPDTPMEDDAPRMMKQKVEVGEVERPPVDEPLSRLRVTVTPSLEKALEKALQSMNITSTESGISNGDSNQLKIGTPCTNTGCKGTYQSAVSNEETCNYHPGQAIFHEGMKYWSCCQRKTSDFTIFLDQEGCQQGQHVWTKKEMTDTQKSCRLDWFQTGPNTNISVFAKLAVPDRTYVEVNRIVCNIHIVFDGGKSVFKQSIILRNAIVPNQSEVRLLGTKVEVILRKAEAFSWPSLEYREPANLS</sequence>
<reference evidence="7" key="2">
    <citation type="submission" date="2020-11" db="EMBL/GenBank/DDBJ databases">
        <authorList>
            <person name="McCartney M.A."/>
            <person name="Auch B."/>
            <person name="Kono T."/>
            <person name="Mallez S."/>
            <person name="Becker A."/>
            <person name="Gohl D.M."/>
            <person name="Silverstein K.A.T."/>
            <person name="Koren S."/>
            <person name="Bechman K.B."/>
            <person name="Herman A."/>
            <person name="Abrahante J.E."/>
            <person name="Garbe J."/>
        </authorList>
    </citation>
    <scope>NUCLEOTIDE SEQUENCE</scope>
    <source>
        <strain evidence="7">Duluth1</strain>
        <tissue evidence="7">Whole animal</tissue>
    </source>
</reference>